<feature type="region of interest" description="Disordered" evidence="1">
    <location>
        <begin position="945"/>
        <end position="966"/>
    </location>
</feature>
<protein>
    <submittedName>
        <fullName evidence="2">Uncharacterized protein</fullName>
    </submittedName>
</protein>
<feature type="region of interest" description="Disordered" evidence="1">
    <location>
        <begin position="218"/>
        <end position="246"/>
    </location>
</feature>
<feature type="compositionally biased region" description="Low complexity" evidence="1">
    <location>
        <begin position="120"/>
        <end position="134"/>
    </location>
</feature>
<feature type="region of interest" description="Disordered" evidence="1">
    <location>
        <begin position="36"/>
        <end position="76"/>
    </location>
</feature>
<name>A0A154P0M8_DUFNO</name>
<evidence type="ECO:0000256" key="1">
    <source>
        <dbReference type="SAM" id="MobiDB-lite"/>
    </source>
</evidence>
<evidence type="ECO:0000313" key="3">
    <source>
        <dbReference type="Proteomes" id="UP000076502"/>
    </source>
</evidence>
<dbReference type="Proteomes" id="UP000076502">
    <property type="component" value="Unassembled WGS sequence"/>
</dbReference>
<feature type="region of interest" description="Disordered" evidence="1">
    <location>
        <begin position="110"/>
        <end position="143"/>
    </location>
</feature>
<feature type="compositionally biased region" description="Polar residues" evidence="1">
    <location>
        <begin position="55"/>
        <end position="66"/>
    </location>
</feature>
<feature type="region of interest" description="Disordered" evidence="1">
    <location>
        <begin position="1170"/>
        <end position="1199"/>
    </location>
</feature>
<organism evidence="2 3">
    <name type="scientific">Dufourea novaeangliae</name>
    <name type="common">Sweat bee</name>
    <dbReference type="NCBI Taxonomy" id="178035"/>
    <lineage>
        <taxon>Eukaryota</taxon>
        <taxon>Metazoa</taxon>
        <taxon>Ecdysozoa</taxon>
        <taxon>Arthropoda</taxon>
        <taxon>Hexapoda</taxon>
        <taxon>Insecta</taxon>
        <taxon>Pterygota</taxon>
        <taxon>Neoptera</taxon>
        <taxon>Endopterygota</taxon>
        <taxon>Hymenoptera</taxon>
        <taxon>Apocrita</taxon>
        <taxon>Aculeata</taxon>
        <taxon>Apoidea</taxon>
        <taxon>Anthophila</taxon>
        <taxon>Halictidae</taxon>
        <taxon>Rophitinae</taxon>
        <taxon>Dufourea</taxon>
    </lineage>
</organism>
<sequence>MNSVWLTSPFVKFNSENLTYNETLCSEARFLQKFSRTDGHEGNSSTNNERRKNSTRTSGYSSNSNLPPEEELEDEEHEIRFAMSSSSITRQHGKEISVSSTVIKVYSKRTLKKREASGESSDTNSRNDTTRTSTECCQNGANEASDEIRETDVKSELCGTSKGRQYADCSVKTTKTQSPRKRTGKTENRTIGDALFSCPFELVEIYPANKENIVALHRGPSDMSREGSSMRSFPKEDNESSKSIVLEDHVIPLSKARSKEYEADAGAVSGNTKCGYGDENDVENVDESSPSNLQSQSPLIQSISSTQNTHGSRIQMNLKGDGNGKQSSERLNLIMTSEVSQKSCLKEKNETDVQKERSAKVIEKFERSEDLLKYDTKEVDCSRIVNNSETLTSREKCIKNDGTKSTRCNKFEKTMKKDGSVRIKEKDQKVKGISSVGVLNVSESDLHDGDSVNFSETKTSNSICDSSNSSDSSDTSVSTVNDTVIDVRETKLYSANDSVHLEKVARTVAERQENERKNANQIGLRDEKKRIIRIYDRQNDQNRNTWKTMEEFVADYLSGVTTKKETKLSHNHENVRLCQVLSKIHEQLLISSQKVESILMNLQGSDSIGPHYLTTRFRRLTEIIARCKGYIHASNDIYKAESEITKSMSKFIIQLAKSLDLNKLILKQQEQQFYSLKLECYQTQKSHRKTKMMQEVTTFWDHWRYQIYDILENMSDAVEMIMVDNEEKENVKDLTNRKYKRAGRCSLKKSPKILLTKKESNIETQMSIALNANNPTKQSKSKTALSTPRYHEKDRVVEITQSKIVERRTNDSVRFPEKGKHRKQLVPRQKQPVWRPGGVVKPPSSISATMLAQRLRAPGTHATDRVSQPLENTKEAKQRRTDESKKKIPTETCVMKDMVPTLETNWLKTSGKRSSTSLKTSPRPKLRPGVLRVIPKLHNPAFCRSESPCSKNGEKTPSWEKIGRQRTSKVSRVLQVLEKIIKPNPTDRKCSKSINRLGDCYEHHADTNPPSSGQGARSTSIDEEIKIMQEEPTKDVGTSQTIKDRPKFPEMLHENPPLTEKITQYTLTPTILSTDFPSSSVTDADDVIVNSRLVSNFENDRPKDDSNLISVTNVMADVDSSSVCVTKIESSKCCQTSMSSVLSLSTPNQEPINHEFRKSNNSEECSADFVEKKSQDSAISRKGRRKSSSSVKEERSTVSSHTTLLTMLKEFLYDQGVDAHLVNMAEQSIKNRRKFRSTLKKKSVSLADVVMSSAHNRKHSEILLQNFSSPGNTLNNVIERREEVSVDLTDTLRKSSETCKMGLKSPLSEVKNIGTCTEKNSNDASMQTDFQRKQNKGLQSIFEDDTSSAVQQQATKTQTDMVSVEHAASQYCEQIMKEIRKLTCNSASLMTDSLLMRDNGTETAQASYVSKSVATDLLNLNIQLTNFPDLSINSVETRNGTCPQKILHQYEENSAQNKHHTFGQLLKQMQESSDEISGNGEQNGGEYELNFAESDASMSSSSLKPSKLNKSSDSNETVDAGGTKFPTKVISSETMAALQIAAIRARNVYKAIDIYKRHLKSKLKRQESRRKLQKAKNKKPGVCKELLESLLKSVDVSITDSDLSCEGNIVEILPRPELASSSEDSEYEVSKSDTTPVASIRQEGGHTFKKIDLEIRKKSSNSVVLKDVKSLMECLVQKMEDGKVERNGYRFNTGSARNNLCADWRHILQHSLGYKLTYVELPSLGCVAGSAANLHVNGYVGK</sequence>
<evidence type="ECO:0000313" key="2">
    <source>
        <dbReference type="EMBL" id="KZC05407.1"/>
    </source>
</evidence>
<feature type="compositionally biased region" description="Basic and acidic residues" evidence="1">
    <location>
        <begin position="872"/>
        <end position="886"/>
    </location>
</feature>
<feature type="region of interest" description="Disordered" evidence="1">
    <location>
        <begin position="1494"/>
        <end position="1522"/>
    </location>
</feature>
<proteinExistence type="predicted"/>
<feature type="region of interest" description="Disordered" evidence="1">
    <location>
        <begin position="447"/>
        <end position="478"/>
    </location>
</feature>
<feature type="compositionally biased region" description="Low complexity" evidence="1">
    <location>
        <begin position="288"/>
        <end position="298"/>
    </location>
</feature>
<feature type="region of interest" description="Disordered" evidence="1">
    <location>
        <begin position="857"/>
        <end position="886"/>
    </location>
</feature>
<feature type="compositionally biased region" description="Basic and acidic residues" evidence="1">
    <location>
        <begin position="233"/>
        <end position="246"/>
    </location>
</feature>
<feature type="region of interest" description="Disordered" evidence="1">
    <location>
        <begin position="817"/>
        <end position="844"/>
    </location>
</feature>
<reference evidence="2 3" key="1">
    <citation type="submission" date="2015-07" db="EMBL/GenBank/DDBJ databases">
        <title>The genome of Dufourea novaeangliae.</title>
        <authorList>
            <person name="Pan H."/>
            <person name="Kapheim K."/>
        </authorList>
    </citation>
    <scope>NUCLEOTIDE SEQUENCE [LARGE SCALE GENOMIC DNA]</scope>
    <source>
        <strain evidence="2">0120121106</strain>
        <tissue evidence="2">Whole body</tissue>
    </source>
</reference>
<feature type="region of interest" description="Disordered" evidence="1">
    <location>
        <begin position="259"/>
        <end position="298"/>
    </location>
</feature>
<accession>A0A154P0M8</accession>
<feature type="compositionally biased region" description="Low complexity" evidence="1">
    <location>
        <begin position="1494"/>
        <end position="1515"/>
    </location>
</feature>
<dbReference type="EMBL" id="KQ434791">
    <property type="protein sequence ID" value="KZC05407.1"/>
    <property type="molecule type" value="Genomic_DNA"/>
</dbReference>
<feature type="compositionally biased region" description="Low complexity" evidence="1">
    <location>
        <begin position="459"/>
        <end position="478"/>
    </location>
</feature>
<feature type="compositionally biased region" description="Basic and acidic residues" evidence="1">
    <location>
        <begin position="952"/>
        <end position="963"/>
    </location>
</feature>
<keyword evidence="3" id="KW-1185">Reference proteome</keyword>
<gene>
    <name evidence="2" type="ORF">WN55_05437</name>
</gene>